<dbReference type="SUPFAM" id="SSF53098">
    <property type="entry name" value="Ribonuclease H-like"/>
    <property type="match status" value="1"/>
</dbReference>
<sequence length="321" mass="36278">MYPSVNIDPSLLKGPAFYKLMERHIISLRQQEANGYPRPHPIHKTRAVINSVEIDQLRPKPAIQLKSDERICDRCSTIFKVNSRGYAINHSADDECSYHWGRSFRNPGTNMTSPFSCCGSVRKEKGCATSKHHVFNIENLKTVDGFVHTTERPPLAGGDYGVYAMDCEMCYTTEGGELTRITIVSSDLKIVYDTLVKPDNPVVDYNTRFSGISERDLKHVMTKLKDVQAFLLNLLSSKTILIGHGLGSDLRALRLIHDTVIDTSIVFPHSRGPPYKRGLKKLILDHFQKHIQKDGGHNSVEDAIACMELMLWKIKPLLYKI</sequence>
<dbReference type="GO" id="GO:0003676">
    <property type="term" value="F:nucleic acid binding"/>
    <property type="evidence" value="ECO:0007669"/>
    <property type="project" value="InterPro"/>
</dbReference>
<dbReference type="InterPro" id="IPR031736">
    <property type="entry name" value="REXO1-like_dom"/>
</dbReference>
<dbReference type="InterPro" id="IPR012337">
    <property type="entry name" value="RNaseH-like_sf"/>
</dbReference>
<protein>
    <recommendedName>
        <fullName evidence="7">Exonuclease domain-containing protein</fullName>
    </recommendedName>
</protein>
<dbReference type="PhylomeDB" id="E9G4W2"/>
<dbReference type="Proteomes" id="UP000000305">
    <property type="component" value="Unassembled WGS sequence"/>
</dbReference>
<proteinExistence type="inferred from homology"/>
<dbReference type="GO" id="GO:0031125">
    <property type="term" value="P:rRNA 3'-end processing"/>
    <property type="evidence" value="ECO:0000318"/>
    <property type="project" value="GO_Central"/>
</dbReference>
<dbReference type="InParanoid" id="E9G4W2"/>
<dbReference type="KEGG" id="dpx:DAPPUDRAFT_237971"/>
<dbReference type="STRING" id="6669.E9G4W2"/>
<dbReference type="PANTHER" id="PTHR12801:SF115">
    <property type="entry name" value="FI18136P1-RELATED"/>
    <property type="match status" value="1"/>
</dbReference>
<evidence type="ECO:0000256" key="4">
    <source>
        <dbReference type="ARBA" id="ARBA00022801"/>
    </source>
</evidence>
<dbReference type="Pfam" id="PF15870">
    <property type="entry name" value="EloA-BP1"/>
    <property type="match status" value="1"/>
</dbReference>
<dbReference type="SMART" id="SM00479">
    <property type="entry name" value="EXOIII"/>
    <property type="match status" value="1"/>
</dbReference>
<feature type="domain" description="Exonuclease" evidence="7">
    <location>
        <begin position="161"/>
        <end position="319"/>
    </location>
</feature>
<keyword evidence="3" id="KW-0540">Nuclease</keyword>
<dbReference type="OrthoDB" id="206335at2759"/>
<dbReference type="EMBL" id="GL732532">
    <property type="protein sequence ID" value="EFX85488.1"/>
    <property type="molecule type" value="Genomic_DNA"/>
</dbReference>
<evidence type="ECO:0000256" key="3">
    <source>
        <dbReference type="ARBA" id="ARBA00022722"/>
    </source>
</evidence>
<evidence type="ECO:0000256" key="6">
    <source>
        <dbReference type="ARBA" id="ARBA00023242"/>
    </source>
</evidence>
<dbReference type="FunCoup" id="E9G4W2">
    <property type="interactions" value="1782"/>
</dbReference>
<comment type="similarity">
    <text evidence="2">Belongs to the REXO1/REXO3 family.</text>
</comment>
<dbReference type="InterPro" id="IPR036397">
    <property type="entry name" value="RNaseH_sf"/>
</dbReference>
<dbReference type="CDD" id="cd06145">
    <property type="entry name" value="REX1_like"/>
    <property type="match status" value="1"/>
</dbReference>
<accession>E9G4W2</accession>
<dbReference type="InterPro" id="IPR034922">
    <property type="entry name" value="REX1-like_exo"/>
</dbReference>
<evidence type="ECO:0000313" key="9">
    <source>
        <dbReference type="Proteomes" id="UP000000305"/>
    </source>
</evidence>
<dbReference type="GO" id="GO:0004527">
    <property type="term" value="F:exonuclease activity"/>
    <property type="evidence" value="ECO:0000318"/>
    <property type="project" value="GO_Central"/>
</dbReference>
<keyword evidence="9" id="KW-1185">Reference proteome</keyword>
<dbReference type="GO" id="GO:0005634">
    <property type="term" value="C:nucleus"/>
    <property type="evidence" value="ECO:0000318"/>
    <property type="project" value="GO_Central"/>
</dbReference>
<dbReference type="OMA" id="MERHIIS"/>
<reference evidence="8 9" key="1">
    <citation type="journal article" date="2011" name="Science">
        <title>The ecoresponsive genome of Daphnia pulex.</title>
        <authorList>
            <person name="Colbourne J.K."/>
            <person name="Pfrender M.E."/>
            <person name="Gilbert D."/>
            <person name="Thomas W.K."/>
            <person name="Tucker A."/>
            <person name="Oakley T.H."/>
            <person name="Tokishita S."/>
            <person name="Aerts A."/>
            <person name="Arnold G.J."/>
            <person name="Basu M.K."/>
            <person name="Bauer D.J."/>
            <person name="Caceres C.E."/>
            <person name="Carmel L."/>
            <person name="Casola C."/>
            <person name="Choi J.H."/>
            <person name="Detter J.C."/>
            <person name="Dong Q."/>
            <person name="Dusheyko S."/>
            <person name="Eads B.D."/>
            <person name="Frohlich T."/>
            <person name="Geiler-Samerotte K.A."/>
            <person name="Gerlach D."/>
            <person name="Hatcher P."/>
            <person name="Jogdeo S."/>
            <person name="Krijgsveld J."/>
            <person name="Kriventseva E.V."/>
            <person name="Kultz D."/>
            <person name="Laforsch C."/>
            <person name="Lindquist E."/>
            <person name="Lopez J."/>
            <person name="Manak J.R."/>
            <person name="Muller J."/>
            <person name="Pangilinan J."/>
            <person name="Patwardhan R.P."/>
            <person name="Pitluck S."/>
            <person name="Pritham E.J."/>
            <person name="Rechtsteiner A."/>
            <person name="Rho M."/>
            <person name="Rogozin I.B."/>
            <person name="Sakarya O."/>
            <person name="Salamov A."/>
            <person name="Schaack S."/>
            <person name="Shapiro H."/>
            <person name="Shiga Y."/>
            <person name="Skalitzky C."/>
            <person name="Smith Z."/>
            <person name="Souvorov A."/>
            <person name="Sung W."/>
            <person name="Tang Z."/>
            <person name="Tsuchiya D."/>
            <person name="Tu H."/>
            <person name="Vos H."/>
            <person name="Wang M."/>
            <person name="Wolf Y.I."/>
            <person name="Yamagata H."/>
            <person name="Yamada T."/>
            <person name="Ye Y."/>
            <person name="Shaw J.R."/>
            <person name="Andrews J."/>
            <person name="Crease T.J."/>
            <person name="Tang H."/>
            <person name="Lucas S.M."/>
            <person name="Robertson H.M."/>
            <person name="Bork P."/>
            <person name="Koonin E.V."/>
            <person name="Zdobnov E.M."/>
            <person name="Grigoriev I.V."/>
            <person name="Lynch M."/>
            <person name="Boore J.L."/>
        </authorList>
    </citation>
    <scope>NUCLEOTIDE SEQUENCE [LARGE SCALE GENOMIC DNA]</scope>
</reference>
<evidence type="ECO:0000256" key="1">
    <source>
        <dbReference type="ARBA" id="ARBA00004123"/>
    </source>
</evidence>
<evidence type="ECO:0000256" key="2">
    <source>
        <dbReference type="ARBA" id="ARBA00006357"/>
    </source>
</evidence>
<organism evidence="8 9">
    <name type="scientific">Daphnia pulex</name>
    <name type="common">Water flea</name>
    <dbReference type="NCBI Taxonomy" id="6669"/>
    <lineage>
        <taxon>Eukaryota</taxon>
        <taxon>Metazoa</taxon>
        <taxon>Ecdysozoa</taxon>
        <taxon>Arthropoda</taxon>
        <taxon>Crustacea</taxon>
        <taxon>Branchiopoda</taxon>
        <taxon>Diplostraca</taxon>
        <taxon>Cladocera</taxon>
        <taxon>Anomopoda</taxon>
        <taxon>Daphniidae</taxon>
        <taxon>Daphnia</taxon>
    </lineage>
</organism>
<keyword evidence="4" id="KW-0378">Hydrolase</keyword>
<dbReference type="PANTHER" id="PTHR12801">
    <property type="entry name" value="RNA EXONUCLEASE REXO1 / RECO3 FAMILY MEMBER-RELATED"/>
    <property type="match status" value="1"/>
</dbReference>
<dbReference type="InterPro" id="IPR013520">
    <property type="entry name" value="Ribonucl_H"/>
</dbReference>
<evidence type="ECO:0000313" key="8">
    <source>
        <dbReference type="EMBL" id="EFX85488.1"/>
    </source>
</evidence>
<evidence type="ECO:0000259" key="7">
    <source>
        <dbReference type="SMART" id="SM00479"/>
    </source>
</evidence>
<dbReference type="AlphaFoldDB" id="E9G4W2"/>
<name>E9G4W2_DAPPU</name>
<dbReference type="Pfam" id="PF00929">
    <property type="entry name" value="RNase_T"/>
    <property type="match status" value="1"/>
</dbReference>
<evidence type="ECO:0000256" key="5">
    <source>
        <dbReference type="ARBA" id="ARBA00022839"/>
    </source>
</evidence>
<gene>
    <name evidence="8" type="ORF">DAPPUDRAFT_237971</name>
</gene>
<keyword evidence="5" id="KW-0269">Exonuclease</keyword>
<dbReference type="FunFam" id="3.30.420.10:FF:000019">
    <property type="entry name" value="RNA exonuclease NEF-sp"/>
    <property type="match status" value="1"/>
</dbReference>
<dbReference type="HOGENOM" id="CLU_022453_5_0_1"/>
<dbReference type="eggNOG" id="KOG2248">
    <property type="taxonomic scope" value="Eukaryota"/>
</dbReference>
<dbReference type="Gene3D" id="3.30.420.10">
    <property type="entry name" value="Ribonuclease H-like superfamily/Ribonuclease H"/>
    <property type="match status" value="1"/>
</dbReference>
<dbReference type="InterPro" id="IPR047021">
    <property type="entry name" value="REXO1/3/4-like"/>
</dbReference>
<comment type="subcellular location">
    <subcellularLocation>
        <location evidence="1">Nucleus</location>
    </subcellularLocation>
</comment>
<keyword evidence="6" id="KW-0539">Nucleus</keyword>